<dbReference type="PANTHER" id="PTHR33798">
    <property type="entry name" value="FLAVOPROTEIN OXYGENASE"/>
    <property type="match status" value="1"/>
</dbReference>
<evidence type="ECO:0000256" key="3">
    <source>
        <dbReference type="ARBA" id="ARBA00022643"/>
    </source>
</evidence>
<dbReference type="STRING" id="349163.Acry_2631"/>
<comment type="cofactor">
    <cofactor evidence="1">
        <name>FMN</name>
        <dbReference type="ChEBI" id="CHEBI:58210"/>
    </cofactor>
</comment>
<evidence type="ECO:0000313" key="6">
    <source>
        <dbReference type="EMBL" id="ABQ31822.1"/>
    </source>
</evidence>
<dbReference type="GO" id="GO:0016646">
    <property type="term" value="F:oxidoreductase activity, acting on the CH-NH group of donors, NAD or NADP as acceptor"/>
    <property type="evidence" value="ECO:0007669"/>
    <property type="project" value="UniProtKB-ARBA"/>
</dbReference>
<keyword evidence="2" id="KW-0285">Flavoprotein</keyword>
<dbReference type="HOGENOM" id="CLU_059021_3_1_5"/>
<dbReference type="EMBL" id="CP000697">
    <property type="protein sequence ID" value="ABQ31822.1"/>
    <property type="molecule type" value="Genomic_DNA"/>
</dbReference>
<dbReference type="Pfam" id="PF01613">
    <property type="entry name" value="Flavin_Reduct"/>
    <property type="match status" value="1"/>
</dbReference>
<comment type="similarity">
    <text evidence="4">Belongs to the flavoredoxin family.</text>
</comment>
<sequence>MDRGGGSGDDQAMLFDLTKLKPEDQYKLLASTVVPRPIAWVVTLNPEGRLNAAPFSFFNVFGAGPPILCLGIGARRPGDPKDTGENIRLTGEFVVNLVAHENAEAMNVTAIEFGPEVDELAEARLTTLPSEKIRPPRIAESPVAMECTLHSMIEFGPDRALVIGQVQAMHVRDDAVLNPERCHIDTPKLDLIGRMHGGGWYARTTERFDMPRIPVGNWPRD</sequence>
<protein>
    <submittedName>
        <fullName evidence="6">Conserved protein/domain typically associated with flavoprotein oxygenase DIM6/NTAB family-like protein</fullName>
    </submittedName>
</protein>
<reference evidence="6 7" key="1">
    <citation type="submission" date="2007-05" db="EMBL/GenBank/DDBJ databases">
        <title>Complete sequence of chromosome of Acidiphilium cryptum JF-5.</title>
        <authorList>
            <consortium name="US DOE Joint Genome Institute"/>
            <person name="Copeland A."/>
            <person name="Lucas S."/>
            <person name="Lapidus A."/>
            <person name="Barry K."/>
            <person name="Detter J.C."/>
            <person name="Glavina del Rio T."/>
            <person name="Hammon N."/>
            <person name="Israni S."/>
            <person name="Dalin E."/>
            <person name="Tice H."/>
            <person name="Pitluck S."/>
            <person name="Sims D."/>
            <person name="Brettin T."/>
            <person name="Bruce D."/>
            <person name="Han C."/>
            <person name="Schmutz J."/>
            <person name="Larimer F."/>
            <person name="Land M."/>
            <person name="Hauser L."/>
            <person name="Kyrpides N."/>
            <person name="Kim E."/>
            <person name="Magnuson T."/>
            <person name="Richardson P."/>
        </authorList>
    </citation>
    <scope>NUCLEOTIDE SEQUENCE [LARGE SCALE GENOMIC DNA]</scope>
    <source>
        <strain evidence="6 7">JF-5</strain>
    </source>
</reference>
<accession>A5G1U0</accession>
<dbReference type="PANTHER" id="PTHR33798:SF5">
    <property type="entry name" value="FLAVIN REDUCTASE LIKE DOMAIN-CONTAINING PROTEIN"/>
    <property type="match status" value="1"/>
</dbReference>
<organism evidence="6 7">
    <name type="scientific">Acidiphilium cryptum (strain JF-5)</name>
    <dbReference type="NCBI Taxonomy" id="349163"/>
    <lineage>
        <taxon>Bacteria</taxon>
        <taxon>Pseudomonadati</taxon>
        <taxon>Pseudomonadota</taxon>
        <taxon>Alphaproteobacteria</taxon>
        <taxon>Acetobacterales</taxon>
        <taxon>Acidocellaceae</taxon>
        <taxon>Acidiphilium</taxon>
    </lineage>
</organism>
<evidence type="ECO:0000259" key="5">
    <source>
        <dbReference type="SMART" id="SM00903"/>
    </source>
</evidence>
<evidence type="ECO:0000256" key="2">
    <source>
        <dbReference type="ARBA" id="ARBA00022630"/>
    </source>
</evidence>
<evidence type="ECO:0000313" key="7">
    <source>
        <dbReference type="Proteomes" id="UP000000245"/>
    </source>
</evidence>
<name>A5G1U0_ACICJ</name>
<dbReference type="Proteomes" id="UP000000245">
    <property type="component" value="Chromosome"/>
</dbReference>
<proteinExistence type="inferred from homology"/>
<dbReference type="SUPFAM" id="SSF50475">
    <property type="entry name" value="FMN-binding split barrel"/>
    <property type="match status" value="1"/>
</dbReference>
<keyword evidence="7" id="KW-1185">Reference proteome</keyword>
<dbReference type="GO" id="GO:0010181">
    <property type="term" value="F:FMN binding"/>
    <property type="evidence" value="ECO:0007669"/>
    <property type="project" value="InterPro"/>
</dbReference>
<feature type="domain" description="Flavin reductase like" evidence="5">
    <location>
        <begin position="31"/>
        <end position="185"/>
    </location>
</feature>
<evidence type="ECO:0000256" key="1">
    <source>
        <dbReference type="ARBA" id="ARBA00001917"/>
    </source>
</evidence>
<evidence type="ECO:0000256" key="4">
    <source>
        <dbReference type="ARBA" id="ARBA00038054"/>
    </source>
</evidence>
<dbReference type="AlphaFoldDB" id="A5G1U0"/>
<dbReference type="InterPro" id="IPR002563">
    <property type="entry name" value="Flavin_Rdtase-like_dom"/>
</dbReference>
<dbReference type="Gene3D" id="2.30.110.10">
    <property type="entry name" value="Electron Transport, Fmn-binding Protein, Chain A"/>
    <property type="match status" value="1"/>
</dbReference>
<dbReference type="eggNOG" id="COG1853">
    <property type="taxonomic scope" value="Bacteria"/>
</dbReference>
<dbReference type="SMART" id="SM00903">
    <property type="entry name" value="Flavin_Reduct"/>
    <property type="match status" value="1"/>
</dbReference>
<keyword evidence="3" id="KW-0288">FMN</keyword>
<dbReference type="InterPro" id="IPR012349">
    <property type="entry name" value="Split_barrel_FMN-bd"/>
</dbReference>
<dbReference type="KEGG" id="acr:Acry_2631"/>
<gene>
    <name evidence="6" type="ordered locus">Acry_2631</name>
</gene>